<feature type="compositionally biased region" description="Polar residues" evidence="1">
    <location>
        <begin position="106"/>
        <end position="127"/>
    </location>
</feature>
<feature type="compositionally biased region" description="Polar residues" evidence="1">
    <location>
        <begin position="38"/>
        <end position="68"/>
    </location>
</feature>
<evidence type="ECO:0000313" key="4">
    <source>
        <dbReference type="Proteomes" id="UP001152607"/>
    </source>
</evidence>
<dbReference type="OrthoDB" id="3439035at2759"/>
<evidence type="ECO:0000313" key="3">
    <source>
        <dbReference type="EMBL" id="CAI6340083.1"/>
    </source>
</evidence>
<accession>A0A9W4XQN2</accession>
<dbReference type="EMBL" id="CAOQHR010000010">
    <property type="protein sequence ID" value="CAI6340083.1"/>
    <property type="molecule type" value="Genomic_DNA"/>
</dbReference>
<proteinExistence type="predicted"/>
<feature type="compositionally biased region" description="Polar residues" evidence="1">
    <location>
        <begin position="177"/>
        <end position="202"/>
    </location>
</feature>
<feature type="transmembrane region" description="Helical" evidence="2">
    <location>
        <begin position="453"/>
        <end position="471"/>
    </location>
</feature>
<feature type="compositionally biased region" description="Basic and acidic residues" evidence="1">
    <location>
        <begin position="91"/>
        <end position="101"/>
    </location>
</feature>
<keyword evidence="2" id="KW-1133">Transmembrane helix</keyword>
<feature type="compositionally biased region" description="Basic and acidic residues" evidence="1">
    <location>
        <begin position="346"/>
        <end position="355"/>
    </location>
</feature>
<feature type="region of interest" description="Disordered" evidence="1">
    <location>
        <begin position="80"/>
        <end position="224"/>
    </location>
</feature>
<protein>
    <submittedName>
        <fullName evidence="3">Uncharacterized protein</fullName>
    </submittedName>
</protein>
<reference evidence="3" key="1">
    <citation type="submission" date="2023-01" db="EMBL/GenBank/DDBJ databases">
        <authorList>
            <person name="Van Ghelder C."/>
            <person name="Rancurel C."/>
        </authorList>
    </citation>
    <scope>NUCLEOTIDE SEQUENCE</scope>
    <source>
        <strain evidence="3">CNCM I-4278</strain>
    </source>
</reference>
<keyword evidence="2" id="KW-0812">Transmembrane</keyword>
<sequence>MRQNSLEEKRHSRYTSAGLTTEPSNGTGIAEQTGREPGSTQQLRKRTNSWQTIGKSQALTSQGTENSPITVYKKSVESIIATPNMRPRLSNRKEDSQDLLRKLARLSSTPSPGRASKNQTHNASTAIATRGIGQSMGEKSVAAGEPSTGTNRPEESTKAPQVSQSEAESRKEPLNLPENTSREQVYTRNSARPQSSRISSQELKTEPVASTPVPTERTLLNPKTPVVTGAWVDTPRTATVLKKPTEAPSDLTKPDRMGSPRKILKKEKTEDSADEKPQVLQPEVIRPKLPDSALQSIIEKARANGQKRSSDFGDSTINSLEELIADHTITSEAEDDIPPDYQKPTGDPRNEADRGRRDEWEHLHSLDNRLQSTSISVRRASNGIGKIERQFERRLKHHEEAGAGGQTRATSNTCTCLHHGERAPEPAKRWTFWKGLKSLFYDENLKRTSKRGWGLTGLSIVLLTFLTWFIAENLACDAFCNPVYATSMKGYGVIYGAPKFPFVLPTITYRALIRPWWRPLYSLLLLPLWNYISGLDDERAAAAATRKVGAATRVGASFTTHTVAAARRVFEEDGVVGMGGDEVLR</sequence>
<evidence type="ECO:0000256" key="1">
    <source>
        <dbReference type="SAM" id="MobiDB-lite"/>
    </source>
</evidence>
<feature type="compositionally biased region" description="Basic and acidic residues" evidence="1">
    <location>
        <begin position="1"/>
        <end position="10"/>
    </location>
</feature>
<dbReference type="Proteomes" id="UP001152607">
    <property type="component" value="Unassembled WGS sequence"/>
</dbReference>
<dbReference type="AlphaFoldDB" id="A0A9W4XQN2"/>
<comment type="caution">
    <text evidence="3">The sequence shown here is derived from an EMBL/GenBank/DDBJ whole genome shotgun (WGS) entry which is preliminary data.</text>
</comment>
<feature type="compositionally biased region" description="Polar residues" evidence="1">
    <location>
        <begin position="14"/>
        <end position="27"/>
    </location>
</feature>
<evidence type="ECO:0000256" key="2">
    <source>
        <dbReference type="SAM" id="Phobius"/>
    </source>
</evidence>
<gene>
    <name evidence="3" type="ORF">PDIGIT_LOCUS13251</name>
</gene>
<keyword evidence="4" id="KW-1185">Reference proteome</keyword>
<feature type="region of interest" description="Disordered" evidence="1">
    <location>
        <begin position="238"/>
        <end position="288"/>
    </location>
</feature>
<feature type="compositionally biased region" description="Basic and acidic residues" evidence="1">
    <location>
        <begin position="266"/>
        <end position="277"/>
    </location>
</feature>
<keyword evidence="2" id="KW-0472">Membrane</keyword>
<organism evidence="3 4">
    <name type="scientific">Periconia digitata</name>
    <dbReference type="NCBI Taxonomy" id="1303443"/>
    <lineage>
        <taxon>Eukaryota</taxon>
        <taxon>Fungi</taxon>
        <taxon>Dikarya</taxon>
        <taxon>Ascomycota</taxon>
        <taxon>Pezizomycotina</taxon>
        <taxon>Dothideomycetes</taxon>
        <taxon>Pleosporomycetidae</taxon>
        <taxon>Pleosporales</taxon>
        <taxon>Massarineae</taxon>
        <taxon>Periconiaceae</taxon>
        <taxon>Periconia</taxon>
    </lineage>
</organism>
<feature type="region of interest" description="Disordered" evidence="1">
    <location>
        <begin position="1"/>
        <end position="68"/>
    </location>
</feature>
<feature type="region of interest" description="Disordered" evidence="1">
    <location>
        <begin position="328"/>
        <end position="355"/>
    </location>
</feature>
<name>A0A9W4XQN2_9PLEO</name>